<keyword evidence="2" id="KW-1185">Reference proteome</keyword>
<proteinExistence type="predicted"/>
<dbReference type="EMBL" id="CAJNOB010000035">
    <property type="protein sequence ID" value="CAF0701677.1"/>
    <property type="molecule type" value="Genomic_DNA"/>
</dbReference>
<dbReference type="Proteomes" id="UP000663859">
    <property type="component" value="Unassembled WGS sequence"/>
</dbReference>
<protein>
    <submittedName>
        <fullName evidence="1">Uncharacterized protein</fullName>
    </submittedName>
</protein>
<sequence>MNGHRRGLIGQVCDPQVGVILVEYRDRLTRLGFEYGEAALAAQSRSILVANLDDMATISCATSMRPLFGCVPGFPGRDQGRTVPRRRSKRSHEQAVCFYLPDAVARDARAGRVAFNTCAALYGWLGRAFSG</sequence>
<dbReference type="AlphaFoldDB" id="A0A8J2BPM3"/>
<organism evidence="1 2">
    <name type="scientific">Candidatus Methylacidithermus pantelleriae</name>
    <dbReference type="NCBI Taxonomy" id="2744239"/>
    <lineage>
        <taxon>Bacteria</taxon>
        <taxon>Pseudomonadati</taxon>
        <taxon>Verrucomicrobiota</taxon>
        <taxon>Methylacidiphilae</taxon>
        <taxon>Methylacidiphilales</taxon>
        <taxon>Methylacidiphilaceae</taxon>
        <taxon>Candidatus Methylacidithermus</taxon>
    </lineage>
</organism>
<gene>
    <name evidence="1" type="ORF">MPNT_400010</name>
</gene>
<accession>A0A8J2BPM3</accession>
<comment type="caution">
    <text evidence="1">The sequence shown here is derived from an EMBL/GenBank/DDBJ whole genome shotgun (WGS) entry which is preliminary data.</text>
</comment>
<name>A0A8J2BPM3_9BACT</name>
<reference evidence="1" key="1">
    <citation type="submission" date="2021-02" db="EMBL/GenBank/DDBJ databases">
        <authorList>
            <person name="Cremers G."/>
            <person name="Picone N."/>
        </authorList>
    </citation>
    <scope>NUCLEOTIDE SEQUENCE</scope>
    <source>
        <strain evidence="1">PQ17</strain>
    </source>
</reference>
<evidence type="ECO:0000313" key="2">
    <source>
        <dbReference type="Proteomes" id="UP000663859"/>
    </source>
</evidence>
<evidence type="ECO:0000313" key="1">
    <source>
        <dbReference type="EMBL" id="CAF0701677.1"/>
    </source>
</evidence>